<evidence type="ECO:0000313" key="1">
    <source>
        <dbReference type="EMBL" id="GAA2202008.1"/>
    </source>
</evidence>
<protein>
    <recommendedName>
        <fullName evidence="3">Lipoprotein</fullName>
    </recommendedName>
</protein>
<keyword evidence="2" id="KW-1185">Reference proteome</keyword>
<dbReference type="RefSeq" id="WP_344300452.1">
    <property type="nucleotide sequence ID" value="NZ_BAAAQW010000009.1"/>
</dbReference>
<name>A0ABN3BYJ2_9MICC</name>
<dbReference type="Proteomes" id="UP001500432">
    <property type="component" value="Unassembled WGS sequence"/>
</dbReference>
<sequence>MANWSKASPPDHALRPGRAMRLGAWRERGAAVALSAAIMAGLGGCSVAPSAESLKQPLTTASSAAHSTALALTLMIDGRTTHAAAETVVGDMVREAESALKDVRALEARTPEQAGQRDAAAAAVDRLAGALAHVRDGLAHDGAASPAANLLAEVRAAEAGIQDAAGGIGADVP</sequence>
<reference evidence="1 2" key="1">
    <citation type="journal article" date="2019" name="Int. J. Syst. Evol. Microbiol.">
        <title>The Global Catalogue of Microorganisms (GCM) 10K type strain sequencing project: providing services to taxonomists for standard genome sequencing and annotation.</title>
        <authorList>
            <consortium name="The Broad Institute Genomics Platform"/>
            <consortium name="The Broad Institute Genome Sequencing Center for Infectious Disease"/>
            <person name="Wu L."/>
            <person name="Ma J."/>
        </authorList>
    </citation>
    <scope>NUCLEOTIDE SEQUENCE [LARGE SCALE GENOMIC DNA]</scope>
    <source>
        <strain evidence="1 2">JCM 16034</strain>
    </source>
</reference>
<gene>
    <name evidence="1" type="ORF">GCM10009849_28680</name>
</gene>
<proteinExistence type="predicted"/>
<accession>A0ABN3BYJ2</accession>
<organism evidence="1 2">
    <name type="scientific">Sinomonas flava</name>
    <dbReference type="NCBI Taxonomy" id="496857"/>
    <lineage>
        <taxon>Bacteria</taxon>
        <taxon>Bacillati</taxon>
        <taxon>Actinomycetota</taxon>
        <taxon>Actinomycetes</taxon>
        <taxon>Micrococcales</taxon>
        <taxon>Micrococcaceae</taxon>
        <taxon>Sinomonas</taxon>
    </lineage>
</organism>
<comment type="caution">
    <text evidence="1">The sequence shown here is derived from an EMBL/GenBank/DDBJ whole genome shotgun (WGS) entry which is preliminary data.</text>
</comment>
<evidence type="ECO:0000313" key="2">
    <source>
        <dbReference type="Proteomes" id="UP001500432"/>
    </source>
</evidence>
<dbReference type="EMBL" id="BAAAQW010000009">
    <property type="protein sequence ID" value="GAA2202008.1"/>
    <property type="molecule type" value="Genomic_DNA"/>
</dbReference>
<evidence type="ECO:0008006" key="3">
    <source>
        <dbReference type="Google" id="ProtNLM"/>
    </source>
</evidence>